<name>A0A369QJC4_9BACT</name>
<protein>
    <recommendedName>
        <fullName evidence="1">Restriction endonuclease type IV Mrr domain-containing protein</fullName>
    </recommendedName>
</protein>
<dbReference type="Proteomes" id="UP000253919">
    <property type="component" value="Unassembled WGS sequence"/>
</dbReference>
<dbReference type="InterPro" id="IPR007560">
    <property type="entry name" value="Restrct_endonuc_IV_Mrr"/>
</dbReference>
<dbReference type="OrthoDB" id="9803736at2"/>
<dbReference type="GO" id="GO:0003677">
    <property type="term" value="F:DNA binding"/>
    <property type="evidence" value="ECO:0007669"/>
    <property type="project" value="InterPro"/>
</dbReference>
<dbReference type="InterPro" id="IPR052906">
    <property type="entry name" value="Type_IV_Methyl-Rstrct_Enzyme"/>
</dbReference>
<dbReference type="Pfam" id="PF04471">
    <property type="entry name" value="Mrr_cat"/>
    <property type="match status" value="1"/>
</dbReference>
<evidence type="ECO:0000259" key="1">
    <source>
        <dbReference type="Pfam" id="PF04471"/>
    </source>
</evidence>
<dbReference type="AlphaFoldDB" id="A0A369QJC4"/>
<accession>A0A369QJC4</accession>
<dbReference type="PANTHER" id="PTHR30015:SF7">
    <property type="entry name" value="TYPE IV METHYL-DIRECTED RESTRICTION ENZYME ECOKMRR"/>
    <property type="match status" value="1"/>
</dbReference>
<dbReference type="InterPro" id="IPR011856">
    <property type="entry name" value="tRNA_endonuc-like_dom_sf"/>
</dbReference>
<gene>
    <name evidence="2" type="ORF">AHMF7616_03656</name>
</gene>
<proteinExistence type="predicted"/>
<dbReference type="RefSeq" id="WP_115374104.1">
    <property type="nucleotide sequence ID" value="NZ_QASA01000001.1"/>
</dbReference>
<dbReference type="GO" id="GO:0009307">
    <property type="term" value="P:DNA restriction-modification system"/>
    <property type="evidence" value="ECO:0007669"/>
    <property type="project" value="InterPro"/>
</dbReference>
<keyword evidence="3" id="KW-1185">Reference proteome</keyword>
<feature type="domain" description="Restriction endonuclease type IV Mrr" evidence="1">
    <location>
        <begin position="151"/>
        <end position="266"/>
    </location>
</feature>
<reference evidence="2 3" key="1">
    <citation type="submission" date="2018-04" db="EMBL/GenBank/DDBJ databases">
        <title>Adhaeribacter sp. HMF7616 genome sequencing and assembly.</title>
        <authorList>
            <person name="Kang H."/>
            <person name="Kang J."/>
            <person name="Cha I."/>
            <person name="Kim H."/>
            <person name="Joh K."/>
        </authorList>
    </citation>
    <scope>NUCLEOTIDE SEQUENCE [LARGE SCALE GENOMIC DNA]</scope>
    <source>
        <strain evidence="2 3">HMF7616</strain>
    </source>
</reference>
<organism evidence="2 3">
    <name type="scientific">Adhaeribacter pallidiroseus</name>
    <dbReference type="NCBI Taxonomy" id="2072847"/>
    <lineage>
        <taxon>Bacteria</taxon>
        <taxon>Pseudomonadati</taxon>
        <taxon>Bacteroidota</taxon>
        <taxon>Cytophagia</taxon>
        <taxon>Cytophagales</taxon>
        <taxon>Hymenobacteraceae</taxon>
        <taxon>Adhaeribacter</taxon>
    </lineage>
</organism>
<evidence type="ECO:0000313" key="3">
    <source>
        <dbReference type="Proteomes" id="UP000253919"/>
    </source>
</evidence>
<sequence>MEPYDWIQKVALIQSQMLGVKSPWSELHASQAAFTKAMEDTKIFNDQIKEAFRKSAEFTESISKAGTMAAAISQVYQPFSKLVLKLPPEINIPGIGGLNKFFNSPEYSKLKFLEFDLVGDLEYESEQIVFKESERVKSIISDIYHNNDILYKIEPRHFEEVIAELLNKRNFKVELTKQTRDGGYDILAIQEIGGYPIKFLVECKRYAAKNPVEIDIVRSFMDVIKEEQANAGIIVTTSYFTSGVHNRQNKHPYLLHLNDRVDVLDWVQQYKLGLI</sequence>
<dbReference type="InterPro" id="IPR011335">
    <property type="entry name" value="Restrct_endonuc-II-like"/>
</dbReference>
<evidence type="ECO:0000313" key="2">
    <source>
        <dbReference type="EMBL" id="RDC65033.1"/>
    </source>
</evidence>
<dbReference type="SUPFAM" id="SSF52980">
    <property type="entry name" value="Restriction endonuclease-like"/>
    <property type="match status" value="1"/>
</dbReference>
<dbReference type="PANTHER" id="PTHR30015">
    <property type="entry name" value="MRR RESTRICTION SYSTEM PROTEIN"/>
    <property type="match status" value="1"/>
</dbReference>
<dbReference type="EMBL" id="QASA01000001">
    <property type="protein sequence ID" value="RDC65033.1"/>
    <property type="molecule type" value="Genomic_DNA"/>
</dbReference>
<comment type="caution">
    <text evidence="2">The sequence shown here is derived from an EMBL/GenBank/DDBJ whole genome shotgun (WGS) entry which is preliminary data.</text>
</comment>
<dbReference type="Gene3D" id="3.40.1350.10">
    <property type="match status" value="1"/>
</dbReference>
<dbReference type="GO" id="GO:0015666">
    <property type="term" value="F:restriction endodeoxyribonuclease activity"/>
    <property type="evidence" value="ECO:0007669"/>
    <property type="project" value="TreeGrafter"/>
</dbReference>